<dbReference type="STRING" id="39495.SAMN02745111_02431"/>
<proteinExistence type="predicted"/>
<name>A0A1T4W7B4_9FIRM</name>
<accession>A0A1T4W7B4</accession>
<keyword evidence="2" id="KW-1185">Reference proteome</keyword>
<protein>
    <submittedName>
        <fullName evidence="1">Uncharacterized protein</fullName>
    </submittedName>
</protein>
<dbReference type="EMBL" id="FUXZ01000026">
    <property type="protein sequence ID" value="SKA72928.1"/>
    <property type="molecule type" value="Genomic_DNA"/>
</dbReference>
<reference evidence="1 2" key="1">
    <citation type="submission" date="2017-02" db="EMBL/GenBank/DDBJ databases">
        <authorList>
            <person name="Peterson S.W."/>
        </authorList>
    </citation>
    <scope>NUCLEOTIDE SEQUENCE [LARGE SCALE GENOMIC DNA]</scope>
    <source>
        <strain evidence="1 2">ATCC 35992</strain>
    </source>
</reference>
<evidence type="ECO:0000313" key="1">
    <source>
        <dbReference type="EMBL" id="SKA72928.1"/>
    </source>
</evidence>
<gene>
    <name evidence="1" type="ORF">SAMN02745111_02431</name>
</gene>
<organism evidence="1 2">
    <name type="scientific">Eubacterium uniforme</name>
    <dbReference type="NCBI Taxonomy" id="39495"/>
    <lineage>
        <taxon>Bacteria</taxon>
        <taxon>Bacillati</taxon>
        <taxon>Bacillota</taxon>
        <taxon>Clostridia</taxon>
        <taxon>Eubacteriales</taxon>
        <taxon>Eubacteriaceae</taxon>
        <taxon>Eubacterium</taxon>
    </lineage>
</organism>
<dbReference type="Proteomes" id="UP000190814">
    <property type="component" value="Unassembled WGS sequence"/>
</dbReference>
<sequence>MKVSSALKSIPKEIQKTNIELAKNKRKIRKKKDNLLEYLLNGKFTKEQRIEISKAITEDGLSEDMVWQIAKPEYSAEGIRQARELLRNGGLNNE</sequence>
<evidence type="ECO:0000313" key="2">
    <source>
        <dbReference type="Proteomes" id="UP000190814"/>
    </source>
</evidence>
<dbReference type="AlphaFoldDB" id="A0A1T4W7B4"/>